<dbReference type="SUPFAM" id="SSF53720">
    <property type="entry name" value="ALDH-like"/>
    <property type="match status" value="1"/>
</dbReference>
<keyword evidence="3" id="KW-0560">Oxidoreductase</keyword>
<dbReference type="RefSeq" id="WP_189401526.1">
    <property type="nucleotide sequence ID" value="NZ_BMXA01000004.1"/>
</dbReference>
<sequence>MNIESVFTALGLSENDLNNGDLVVTSPVNGNAIAQVKTHSAAEVDTAIGKAKQAFEDWKNVPAPKRGELVRVLGNKLRDHKEALGALVSMECGKIYQEGLGEVQEMIDICDLAVGLSRQLFGLTIASERPGHRMTETWHPIGPVGIISAFNFPVAVWCWNSALALVCGNSVIWKPSEKTPLTALACQKLFDLAAAEVGDIPDGLSQVIVGHADVGEQLVNDTRVPVISATGSTAMGRKVGPAVAARFGRSILELGGNNGIIVAPTANLEMAVRAILFGAVGTAGQRCTSTRRLFVHDDIYGELVPALKKAYSGIRVGDPMEQSTLVGPLIDKQAFDAMQSALDMAMVNGGEVVGGSRALEDTYPHAYYVNPAIVEMPEADQTVQTETFAPILYVYRYTDLDRAISLHNDVPQGLSSAIFTNDVREAEKFTSAVGSDCGIANVNIGTSGAEIGGAFGGEKETGGGRESGSDAWKGYMRRATSTVNYSSDLPLAQGIEFNL</sequence>
<reference evidence="6" key="1">
    <citation type="journal article" date="2014" name="Int. J. Syst. Evol. Microbiol.">
        <title>Complete genome sequence of Corynebacterium casei LMG S-19264T (=DSM 44701T), isolated from a smear-ripened cheese.</title>
        <authorList>
            <consortium name="US DOE Joint Genome Institute (JGI-PGF)"/>
            <person name="Walter F."/>
            <person name="Albersmeier A."/>
            <person name="Kalinowski J."/>
            <person name="Ruckert C."/>
        </authorList>
    </citation>
    <scope>NUCLEOTIDE SEQUENCE</scope>
    <source>
        <strain evidence="6">KCTC 12711</strain>
    </source>
</reference>
<dbReference type="InterPro" id="IPR016162">
    <property type="entry name" value="Ald_DH_N"/>
</dbReference>
<keyword evidence="4" id="KW-0520">NAD</keyword>
<dbReference type="CDD" id="cd07130">
    <property type="entry name" value="ALDH_F7_AASADH"/>
    <property type="match status" value="1"/>
</dbReference>
<dbReference type="Gene3D" id="3.40.605.10">
    <property type="entry name" value="Aldehyde Dehydrogenase, Chain A, domain 1"/>
    <property type="match status" value="1"/>
</dbReference>
<dbReference type="FunFam" id="3.40.309.10:FF:000018">
    <property type="entry name" value="Alpha-aminoadipic semialdehyde dehydrogenase"/>
    <property type="match status" value="1"/>
</dbReference>
<gene>
    <name evidence="6" type="ORF">GCM10008090_24200</name>
</gene>
<dbReference type="Gene3D" id="3.40.309.10">
    <property type="entry name" value="Aldehyde Dehydrogenase, Chain A, domain 2"/>
    <property type="match status" value="1"/>
</dbReference>
<feature type="domain" description="Aldehyde dehydrogenase" evidence="5">
    <location>
        <begin position="22"/>
        <end position="478"/>
    </location>
</feature>
<reference evidence="6" key="2">
    <citation type="submission" date="2020-09" db="EMBL/GenBank/DDBJ databases">
        <authorList>
            <person name="Sun Q."/>
            <person name="Kim S."/>
        </authorList>
    </citation>
    <scope>NUCLEOTIDE SEQUENCE</scope>
    <source>
        <strain evidence="6">KCTC 12711</strain>
    </source>
</reference>
<dbReference type="Pfam" id="PF00171">
    <property type="entry name" value="Aldedh"/>
    <property type="match status" value="1"/>
</dbReference>
<keyword evidence="7" id="KW-1185">Reference proteome</keyword>
<dbReference type="InterPro" id="IPR016163">
    <property type="entry name" value="Ald_DH_C"/>
</dbReference>
<accession>A0A918RUZ1</accession>
<comment type="similarity">
    <text evidence="1">Belongs to the aldehyde dehydrogenase family.</text>
</comment>
<evidence type="ECO:0000259" key="5">
    <source>
        <dbReference type="Pfam" id="PF00171"/>
    </source>
</evidence>
<dbReference type="PANTHER" id="PTHR43521">
    <property type="entry name" value="ALPHA-AMINOADIPIC SEMIALDEHYDE DEHYDROGENASE"/>
    <property type="match status" value="1"/>
</dbReference>
<evidence type="ECO:0000256" key="4">
    <source>
        <dbReference type="ARBA" id="ARBA00023027"/>
    </source>
</evidence>
<dbReference type="GO" id="GO:0004029">
    <property type="term" value="F:aldehyde dehydrogenase (NAD+) activity"/>
    <property type="evidence" value="ECO:0007669"/>
    <property type="project" value="InterPro"/>
</dbReference>
<evidence type="ECO:0000256" key="3">
    <source>
        <dbReference type="ARBA" id="ARBA00023002"/>
    </source>
</evidence>
<dbReference type="EMBL" id="BMXA01000004">
    <property type="protein sequence ID" value="GHA13630.1"/>
    <property type="molecule type" value="Genomic_DNA"/>
</dbReference>
<dbReference type="InterPro" id="IPR044638">
    <property type="entry name" value="ALDH7A1-like"/>
</dbReference>
<comment type="subunit">
    <text evidence="2">Homotetramer.</text>
</comment>
<protein>
    <submittedName>
        <fullName evidence="6">Aldehyde dehydrogenase</fullName>
    </submittedName>
</protein>
<dbReference type="PANTHER" id="PTHR43521:SF1">
    <property type="entry name" value="ALPHA-AMINOADIPIC SEMIALDEHYDE DEHYDROGENASE"/>
    <property type="match status" value="1"/>
</dbReference>
<name>A0A918RUZ1_9GAMM</name>
<dbReference type="InterPro" id="IPR016161">
    <property type="entry name" value="Ald_DH/histidinol_DH"/>
</dbReference>
<evidence type="ECO:0000313" key="7">
    <source>
        <dbReference type="Proteomes" id="UP000614811"/>
    </source>
</evidence>
<evidence type="ECO:0000313" key="6">
    <source>
        <dbReference type="EMBL" id="GHA13630.1"/>
    </source>
</evidence>
<proteinExistence type="inferred from homology"/>
<organism evidence="6 7">
    <name type="scientific">Arenicella chitinivorans</name>
    <dbReference type="NCBI Taxonomy" id="1329800"/>
    <lineage>
        <taxon>Bacteria</taxon>
        <taxon>Pseudomonadati</taxon>
        <taxon>Pseudomonadota</taxon>
        <taxon>Gammaproteobacteria</taxon>
        <taxon>Arenicellales</taxon>
        <taxon>Arenicellaceae</taxon>
        <taxon>Arenicella</taxon>
    </lineage>
</organism>
<comment type="caution">
    <text evidence="6">The sequence shown here is derived from an EMBL/GenBank/DDBJ whole genome shotgun (WGS) entry which is preliminary data.</text>
</comment>
<evidence type="ECO:0000256" key="2">
    <source>
        <dbReference type="ARBA" id="ARBA00011881"/>
    </source>
</evidence>
<dbReference type="Proteomes" id="UP000614811">
    <property type="component" value="Unassembled WGS sequence"/>
</dbReference>
<dbReference type="InterPro" id="IPR015590">
    <property type="entry name" value="Aldehyde_DH_dom"/>
</dbReference>
<evidence type="ECO:0000256" key="1">
    <source>
        <dbReference type="ARBA" id="ARBA00009986"/>
    </source>
</evidence>
<dbReference type="AlphaFoldDB" id="A0A918RUZ1"/>